<feature type="domain" description="Cadherin" evidence="6">
    <location>
        <begin position="2"/>
        <end position="75"/>
    </location>
</feature>
<name>A0ABM1EUS4_PRICU</name>
<protein>
    <submittedName>
        <fullName evidence="8">Protocadherin-16-like</fullName>
    </submittedName>
</protein>
<evidence type="ECO:0000256" key="4">
    <source>
        <dbReference type="ARBA" id="ARBA00023136"/>
    </source>
</evidence>
<dbReference type="InterPro" id="IPR002126">
    <property type="entry name" value="Cadherin-like_dom"/>
</dbReference>
<dbReference type="Pfam" id="PF00028">
    <property type="entry name" value="Cadherin"/>
    <property type="match status" value="3"/>
</dbReference>
<evidence type="ECO:0000256" key="3">
    <source>
        <dbReference type="ARBA" id="ARBA00022837"/>
    </source>
</evidence>
<evidence type="ECO:0000256" key="5">
    <source>
        <dbReference type="PROSITE-ProRule" id="PRU00043"/>
    </source>
</evidence>
<keyword evidence="7" id="KW-1185">Reference proteome</keyword>
<dbReference type="InterPro" id="IPR020894">
    <property type="entry name" value="Cadherin_CS"/>
</dbReference>
<gene>
    <name evidence="8" type="primary">LOC106815926</name>
</gene>
<dbReference type="PANTHER" id="PTHR24027:SF438">
    <property type="entry name" value="CADHERIN 23"/>
    <property type="match status" value="1"/>
</dbReference>
<dbReference type="RefSeq" id="XP_014675945.1">
    <property type="nucleotide sequence ID" value="XM_014820459.1"/>
</dbReference>
<dbReference type="GeneID" id="106815926"/>
<accession>A0ABM1EUS4</accession>
<dbReference type="SUPFAM" id="SSF49313">
    <property type="entry name" value="Cadherin-like"/>
    <property type="match status" value="5"/>
</dbReference>
<dbReference type="Proteomes" id="UP000695022">
    <property type="component" value="Unplaced"/>
</dbReference>
<feature type="non-terminal residue" evidence="8">
    <location>
        <position position="1"/>
    </location>
</feature>
<evidence type="ECO:0000259" key="6">
    <source>
        <dbReference type="PROSITE" id="PS50268"/>
    </source>
</evidence>
<evidence type="ECO:0000313" key="7">
    <source>
        <dbReference type="Proteomes" id="UP000695022"/>
    </source>
</evidence>
<sequence>KNGEVEYSLLPSTGWERFHIDSKTGQLTNTEVLDREEQESYVLTVYARDGGTPQRDATATVRVTVTDINDHAPVFAGSCYDVAAPENVRLPSLHTFRAHDADTGDNARITYSLAGVVLVYVEPWEAAAATVAFTRDGNYTAIVAENAAPGTPVLQARASVRGGALVQQPPAIEYALVAGNDDAAFTIHPTTGHIIVRSSQRLDRELTPRRHLVVEASAGAAGVSYAHVQVALEDENDNAPYFVAEHVRASVYEGSLKGTFVAKLVAYDADDGRNAATTYHIVGGNDDSAFRVDAATGVVTTSIQLDREIRPSYSLAVAAVDVAPPRGRAVARLYVTVLDRNDNQPTFPPQGRVRIQEDAPVGTTVAVATANDVDIYPNLTYALVRAAAAAGTRRSLSTATRAS</sequence>
<organism evidence="7 8">
    <name type="scientific">Priapulus caudatus</name>
    <name type="common">Priapulid worm</name>
    <dbReference type="NCBI Taxonomy" id="37621"/>
    <lineage>
        <taxon>Eukaryota</taxon>
        <taxon>Metazoa</taxon>
        <taxon>Ecdysozoa</taxon>
        <taxon>Scalidophora</taxon>
        <taxon>Priapulida</taxon>
        <taxon>Priapulimorpha</taxon>
        <taxon>Priapulimorphida</taxon>
        <taxon>Priapulidae</taxon>
        <taxon>Priapulus</taxon>
    </lineage>
</organism>
<proteinExistence type="predicted"/>
<dbReference type="PROSITE" id="PS00232">
    <property type="entry name" value="CADHERIN_1"/>
    <property type="match status" value="3"/>
</dbReference>
<evidence type="ECO:0000313" key="8">
    <source>
        <dbReference type="RefSeq" id="XP_014675945.1"/>
    </source>
</evidence>
<dbReference type="InterPro" id="IPR015919">
    <property type="entry name" value="Cadherin-like_sf"/>
</dbReference>
<dbReference type="Gene3D" id="2.60.40.60">
    <property type="entry name" value="Cadherins"/>
    <property type="match status" value="5"/>
</dbReference>
<feature type="domain" description="Cadherin" evidence="6">
    <location>
        <begin position="243"/>
        <end position="347"/>
    </location>
</feature>
<dbReference type="PANTHER" id="PTHR24027">
    <property type="entry name" value="CADHERIN-23"/>
    <property type="match status" value="1"/>
</dbReference>
<keyword evidence="2" id="KW-0677">Repeat</keyword>
<keyword evidence="4" id="KW-0472">Membrane</keyword>
<evidence type="ECO:0000256" key="2">
    <source>
        <dbReference type="ARBA" id="ARBA00022737"/>
    </source>
</evidence>
<dbReference type="SMART" id="SM00112">
    <property type="entry name" value="CA"/>
    <property type="match status" value="3"/>
</dbReference>
<comment type="subcellular location">
    <subcellularLocation>
        <location evidence="1">Membrane</location>
    </subcellularLocation>
</comment>
<dbReference type="CDD" id="cd11304">
    <property type="entry name" value="Cadherin_repeat"/>
    <property type="match status" value="4"/>
</dbReference>
<evidence type="ECO:0000256" key="1">
    <source>
        <dbReference type="ARBA" id="ARBA00004370"/>
    </source>
</evidence>
<feature type="domain" description="Cadherin" evidence="6">
    <location>
        <begin position="135"/>
        <end position="242"/>
    </location>
</feature>
<dbReference type="PROSITE" id="PS50268">
    <property type="entry name" value="CADHERIN_2"/>
    <property type="match status" value="3"/>
</dbReference>
<keyword evidence="3 5" id="KW-0106">Calcium</keyword>
<reference evidence="8" key="1">
    <citation type="submission" date="2025-08" db="UniProtKB">
        <authorList>
            <consortium name="RefSeq"/>
        </authorList>
    </citation>
    <scope>IDENTIFICATION</scope>
</reference>
<dbReference type="InterPro" id="IPR039808">
    <property type="entry name" value="Cadherin"/>
</dbReference>
<dbReference type="PRINTS" id="PR00205">
    <property type="entry name" value="CADHERIN"/>
</dbReference>